<sequence>MAPPDGHASPARVPGLEPGQGDVITQTITHPFTTVTVLVTLGGGGSDGPTAAPLTAGSDPGALASASVTSAAGSGPTPGPIGAVVGSVLGLVLLAAVLWACAVQERRRRSAALREARRQRRRFYGGGEFGGMAQGQRPQRAAWLAAVGLGGGVNMPGTSLNPPPTWIRPTRYTPYRQTREPQIRGVRPFPG</sequence>
<evidence type="ECO:0000313" key="4">
    <source>
        <dbReference type="Proteomes" id="UP001217918"/>
    </source>
</evidence>
<dbReference type="Proteomes" id="UP001217918">
    <property type="component" value="Unassembled WGS sequence"/>
</dbReference>
<protein>
    <submittedName>
        <fullName evidence="3">Uncharacterized protein</fullName>
    </submittedName>
</protein>
<gene>
    <name evidence="3" type="ORF">P8C59_000475</name>
</gene>
<dbReference type="AlphaFoldDB" id="A0AAD9HXA2"/>
<keyword evidence="4" id="KW-1185">Reference proteome</keyword>
<keyword evidence="2" id="KW-1133">Transmembrane helix</keyword>
<name>A0AAD9HXA2_9PEZI</name>
<comment type="caution">
    <text evidence="3">The sequence shown here is derived from an EMBL/GenBank/DDBJ whole genome shotgun (WGS) entry which is preliminary data.</text>
</comment>
<keyword evidence="2" id="KW-0472">Membrane</keyword>
<feature type="transmembrane region" description="Helical" evidence="2">
    <location>
        <begin position="81"/>
        <end position="103"/>
    </location>
</feature>
<dbReference type="EMBL" id="JAQQPM010000001">
    <property type="protein sequence ID" value="KAK2066684.1"/>
    <property type="molecule type" value="Genomic_DNA"/>
</dbReference>
<feature type="region of interest" description="Disordered" evidence="1">
    <location>
        <begin position="1"/>
        <end position="21"/>
    </location>
</feature>
<reference evidence="3" key="1">
    <citation type="journal article" date="2023" name="Mol. Plant Microbe Interact.">
        <title>Elucidating the Obligate Nature and Biological Capacity of an Invasive Fungal Corn Pathogen.</title>
        <authorList>
            <person name="MacCready J.S."/>
            <person name="Roggenkamp E.M."/>
            <person name="Gdanetz K."/>
            <person name="Chilvers M.I."/>
        </authorList>
    </citation>
    <scope>NUCLEOTIDE SEQUENCE</scope>
    <source>
        <strain evidence="3">PM02</strain>
    </source>
</reference>
<keyword evidence="2" id="KW-0812">Transmembrane</keyword>
<accession>A0AAD9HXA2</accession>
<evidence type="ECO:0000313" key="3">
    <source>
        <dbReference type="EMBL" id="KAK2066684.1"/>
    </source>
</evidence>
<organism evidence="3 4">
    <name type="scientific">Phyllachora maydis</name>
    <dbReference type="NCBI Taxonomy" id="1825666"/>
    <lineage>
        <taxon>Eukaryota</taxon>
        <taxon>Fungi</taxon>
        <taxon>Dikarya</taxon>
        <taxon>Ascomycota</taxon>
        <taxon>Pezizomycotina</taxon>
        <taxon>Sordariomycetes</taxon>
        <taxon>Sordariomycetidae</taxon>
        <taxon>Phyllachorales</taxon>
        <taxon>Phyllachoraceae</taxon>
        <taxon>Phyllachora</taxon>
    </lineage>
</organism>
<evidence type="ECO:0000256" key="2">
    <source>
        <dbReference type="SAM" id="Phobius"/>
    </source>
</evidence>
<feature type="region of interest" description="Disordered" evidence="1">
    <location>
        <begin position="49"/>
        <end position="76"/>
    </location>
</feature>
<feature type="compositionally biased region" description="Low complexity" evidence="1">
    <location>
        <begin position="61"/>
        <end position="75"/>
    </location>
</feature>
<evidence type="ECO:0000256" key="1">
    <source>
        <dbReference type="SAM" id="MobiDB-lite"/>
    </source>
</evidence>
<proteinExistence type="predicted"/>